<keyword evidence="3 4" id="KW-0998">Cell outer membrane</keyword>
<dbReference type="GO" id="GO:0043165">
    <property type="term" value="P:Gram-negative-bacterium-type cell outer membrane assembly"/>
    <property type="evidence" value="ECO:0007669"/>
    <property type="project" value="UniProtKB-UniRule"/>
</dbReference>
<comment type="caution">
    <text evidence="4">Lacks conserved residue(s) required for the propagation of feature annotation.</text>
</comment>
<dbReference type="PANTHER" id="PTHR30189">
    <property type="entry name" value="LPS-ASSEMBLY PROTEIN"/>
    <property type="match status" value="1"/>
</dbReference>
<dbReference type="GO" id="GO:0015920">
    <property type="term" value="P:lipopolysaccharide transport"/>
    <property type="evidence" value="ECO:0007669"/>
    <property type="project" value="InterPro"/>
</dbReference>
<reference evidence="7 8" key="1">
    <citation type="submission" date="2018-06" db="EMBL/GenBank/DDBJ databases">
        <authorList>
            <consortium name="Pathogen Informatics"/>
            <person name="Doyle S."/>
        </authorList>
    </citation>
    <scope>NUCLEOTIDE SEQUENCE [LARGE SCALE GENOMIC DNA]</scope>
    <source>
        <strain evidence="7 8">NCTC13316</strain>
    </source>
</reference>
<comment type="similarity">
    <text evidence="4">Belongs to the LptD family.</text>
</comment>
<dbReference type="SUPFAM" id="SSF56935">
    <property type="entry name" value="Porins"/>
    <property type="match status" value="1"/>
</dbReference>
<keyword evidence="2 4" id="KW-0472">Membrane</keyword>
<evidence type="ECO:0000259" key="5">
    <source>
        <dbReference type="Pfam" id="PF03968"/>
    </source>
</evidence>
<dbReference type="AlphaFoldDB" id="A0A378JJ62"/>
<organism evidence="7 8">
    <name type="scientific">Legionella busanensis</name>
    <dbReference type="NCBI Taxonomy" id="190655"/>
    <lineage>
        <taxon>Bacteria</taxon>
        <taxon>Pseudomonadati</taxon>
        <taxon>Pseudomonadota</taxon>
        <taxon>Gammaproteobacteria</taxon>
        <taxon>Legionellales</taxon>
        <taxon>Legionellaceae</taxon>
        <taxon>Legionella</taxon>
    </lineage>
</organism>
<dbReference type="GO" id="GO:0009279">
    <property type="term" value="C:cell outer membrane"/>
    <property type="evidence" value="ECO:0007669"/>
    <property type="project" value="UniProtKB-SubCell"/>
</dbReference>
<comment type="function">
    <text evidence="4">Together with LptE, is involved in the assembly of lipopolysaccharide (LPS) at the surface of the outer membrane.</text>
</comment>
<sequence length="851" mass="97780">MTMAFRFTLLKTNRKRLNCILFTVTFVGILSLASLYFKNASASEVLIEPIEACVLPRDTYLNSAIRANFAHCLGWQEGPSYSRCQGSYLPLDVQPLDREDEVQIFANTMSLYNAGRSELKGNIEVRQTTRILNAQTAYIYRDTKTNQVTNIELLGSVRYQEPGRLMIARKVTINPQTKAGTAEDVLYRFNSVRRGSALPAWGRAGLIERFPNKDYFLAKATYSTCAPQDNAWHLEARKINLDDANSVGVARDARLLIGDIPVLYTPYISFPTSKERKSGFLWPTFGNSNVGGFDFSIPYYWNIAPNYDATFYPHLYTKRGVMLGEQFRYLTASSVGNIYASFLPHDRAYINFIRNNEVSFPQLQGSSKNRWSLQFQDLTYFTPNLKLRVNAQQVSDDYYLQDFSSNLAVLTERQLVREAELAYKLDNWLFRGLLQSYQTLQPINLTPVSDIYQRLPQLSANGFYDDLPLNGNFFLLGQYDNFRWPNNLTNPPEGPRYYLNPVLSLPQTQPWGYFTPSFEVVQNAYDVRHNDPLPNSHYSNTIPRYSLDSGLFFDRPTQIMGEGFNQTLEPRLFYLYVPYHNQRRIPVYDSAYPIFNFDQLFRVNRFSGFDRIGDANQFSYAITTRWISDVTGTEKAQFSIGQSYYLSERRVQLCRSLLENCYDDPLALGYVSPFPHKSPIASRFSYNFNPAVTFIGDYVWDVNTHSTNNGHLDLSYQPGPNELVSLGYTYLVNGDITYINNIFDVNPLHQVTFAYAWPFNEKWSTLGAYNFNISKGYEMMSFLGIQYDSCCWAVRVMGGRTFKDLNQRSSPRYNNNIYFQVLLKGLGSLGNSGPSTIIRTFLPSYVDSFHR</sequence>
<evidence type="ECO:0000313" key="7">
    <source>
        <dbReference type="EMBL" id="STX50240.1"/>
    </source>
</evidence>
<evidence type="ECO:0000259" key="6">
    <source>
        <dbReference type="Pfam" id="PF04453"/>
    </source>
</evidence>
<evidence type="ECO:0000256" key="4">
    <source>
        <dbReference type="HAMAP-Rule" id="MF_01411"/>
    </source>
</evidence>
<dbReference type="RefSeq" id="WP_423202848.1">
    <property type="nucleotide sequence ID" value="NZ_CAAAHP010000011.1"/>
</dbReference>
<feature type="domain" description="LptD C-terminal" evidence="6">
    <location>
        <begin position="368"/>
        <end position="763"/>
    </location>
</feature>
<keyword evidence="8" id="KW-1185">Reference proteome</keyword>
<dbReference type="InterPro" id="IPR020889">
    <property type="entry name" value="LipoPS_assembly_LptD"/>
</dbReference>
<dbReference type="Pfam" id="PF03968">
    <property type="entry name" value="LptD_N"/>
    <property type="match status" value="1"/>
</dbReference>
<gene>
    <name evidence="4 7" type="primary">lptD</name>
    <name evidence="7" type="ORF">NCTC13316_00307</name>
</gene>
<dbReference type="InterPro" id="IPR007543">
    <property type="entry name" value="LptD_C"/>
</dbReference>
<dbReference type="EMBL" id="UGOD01000001">
    <property type="protein sequence ID" value="STX50240.1"/>
    <property type="molecule type" value="Genomic_DNA"/>
</dbReference>
<accession>A0A378JJ62</accession>
<dbReference type="PANTHER" id="PTHR30189:SF1">
    <property type="entry name" value="LPS-ASSEMBLY PROTEIN LPTD"/>
    <property type="match status" value="1"/>
</dbReference>
<comment type="subcellular location">
    <subcellularLocation>
        <location evidence="4">Cell outer membrane</location>
    </subcellularLocation>
</comment>
<comment type="subunit">
    <text evidence="4">Component of the lipopolysaccharide transport and assembly complex. Interacts with LptE and LptA.</text>
</comment>
<proteinExistence type="inferred from homology"/>
<dbReference type="InterPro" id="IPR005653">
    <property type="entry name" value="OstA-like_N"/>
</dbReference>
<dbReference type="Proteomes" id="UP000254794">
    <property type="component" value="Unassembled WGS sequence"/>
</dbReference>
<dbReference type="HAMAP" id="MF_01411">
    <property type="entry name" value="LPS_assembly_LptD"/>
    <property type="match status" value="1"/>
</dbReference>
<evidence type="ECO:0000256" key="3">
    <source>
        <dbReference type="ARBA" id="ARBA00023237"/>
    </source>
</evidence>
<protein>
    <recommendedName>
        <fullName evidence="4">LPS-assembly protein LptD</fullName>
    </recommendedName>
</protein>
<name>A0A378JJ62_9GAMM</name>
<dbReference type="GO" id="GO:1990351">
    <property type="term" value="C:transporter complex"/>
    <property type="evidence" value="ECO:0007669"/>
    <property type="project" value="TreeGrafter"/>
</dbReference>
<dbReference type="Pfam" id="PF04453">
    <property type="entry name" value="LptD"/>
    <property type="match status" value="1"/>
</dbReference>
<keyword evidence="1 4" id="KW-0732">Signal</keyword>
<dbReference type="InterPro" id="IPR050218">
    <property type="entry name" value="LptD"/>
</dbReference>
<feature type="domain" description="Organic solvent tolerance-like N-terminal" evidence="5">
    <location>
        <begin position="106"/>
        <end position="187"/>
    </location>
</feature>
<evidence type="ECO:0000256" key="2">
    <source>
        <dbReference type="ARBA" id="ARBA00023136"/>
    </source>
</evidence>
<evidence type="ECO:0000313" key="8">
    <source>
        <dbReference type="Proteomes" id="UP000254794"/>
    </source>
</evidence>
<evidence type="ECO:0000256" key="1">
    <source>
        <dbReference type="ARBA" id="ARBA00022729"/>
    </source>
</evidence>